<proteinExistence type="predicted"/>
<gene>
    <name evidence="2" type="ORF">AFUS01_LOCUS9238</name>
</gene>
<organism evidence="2 3">
    <name type="scientific">Allacma fusca</name>
    <dbReference type="NCBI Taxonomy" id="39272"/>
    <lineage>
        <taxon>Eukaryota</taxon>
        <taxon>Metazoa</taxon>
        <taxon>Ecdysozoa</taxon>
        <taxon>Arthropoda</taxon>
        <taxon>Hexapoda</taxon>
        <taxon>Collembola</taxon>
        <taxon>Symphypleona</taxon>
        <taxon>Sminthuridae</taxon>
        <taxon>Allacma</taxon>
    </lineage>
</organism>
<keyword evidence="3" id="KW-1185">Reference proteome</keyword>
<feature type="signal peptide" evidence="1">
    <location>
        <begin position="1"/>
        <end position="22"/>
    </location>
</feature>
<comment type="caution">
    <text evidence="2">The sequence shown here is derived from an EMBL/GenBank/DDBJ whole genome shotgun (WGS) entry which is preliminary data.</text>
</comment>
<evidence type="ECO:0000256" key="1">
    <source>
        <dbReference type="SAM" id="SignalP"/>
    </source>
</evidence>
<protein>
    <submittedName>
        <fullName evidence="2">Uncharacterized protein</fullName>
    </submittedName>
</protein>
<dbReference type="Proteomes" id="UP000708208">
    <property type="component" value="Unassembled WGS sequence"/>
</dbReference>
<dbReference type="AlphaFoldDB" id="A0A8J2NNP2"/>
<keyword evidence="1" id="KW-0732">Signal</keyword>
<name>A0A8J2NNP2_9HEXA</name>
<evidence type="ECO:0000313" key="2">
    <source>
        <dbReference type="EMBL" id="CAG7719941.1"/>
    </source>
</evidence>
<accession>A0A8J2NNP2</accession>
<reference evidence="2" key="1">
    <citation type="submission" date="2021-06" db="EMBL/GenBank/DDBJ databases">
        <authorList>
            <person name="Hodson N. C."/>
            <person name="Mongue J. A."/>
            <person name="Jaron S. K."/>
        </authorList>
    </citation>
    <scope>NUCLEOTIDE SEQUENCE</scope>
</reference>
<dbReference type="EMBL" id="CAJVCH010065923">
    <property type="protein sequence ID" value="CAG7719941.1"/>
    <property type="molecule type" value="Genomic_DNA"/>
</dbReference>
<evidence type="ECO:0000313" key="3">
    <source>
        <dbReference type="Proteomes" id="UP000708208"/>
    </source>
</evidence>
<sequence length="71" mass="8267">MISKSWILSLALFCFLTVSVDRASGWSYYGWYDTVGEDYEGDCKPPGEDCYDSRECCSLWCKHHEVIFTCY</sequence>
<feature type="chain" id="PRO_5035247702" evidence="1">
    <location>
        <begin position="23"/>
        <end position="71"/>
    </location>
</feature>